<sequence>MDRLTIENLLENTKINRLSLLFSNGITKSEWLEKLRTSASYQPFVNEIKEEANNILEKPCQELSYTLFSLFRKTGSRLEFEKVYFAKRRRLNTFAFLTLLEPTNEQYVEELHNSIWSICNEYSWCLPAHLKNSPEISLQANYSLKRTFSEYSIDLFSAETAFTLSEIVTVMEDTLDPLLINRVKHEVHRRIFWPFIHQGKFGWETAMHNWASVCAGSIGAAAIYLLEDEGELSIVLERVLATMQYFLKGYKEDGACLEGYGYWEYGFGFFVYFADLMKKRTNGAINLFLNEKVHQIALFQQKNFLNGSSLVNFSDAQANGKVFIGLSHYLAKLYEDFEVPAITLRSTYTDDHCSRWAPAFRNLLWYNESLLGNSWRSATYYFKDSQWIISRTDTKYAFAAKGGHNGEPHNHNDLGQFILHGEQEVFLKDLGSGLYCDAYFGEERYTFICNGSQGHSVPIINDQFQRAGHHVEAMVKKVTLGGDAETFALEITKAYPVQSLNKLERNFTWRKGKKPSLYLIDTYVFSEEPKKVVERFILPPMTIEEHKEGIVVKGSESLLIQFDRKKVEMKINKMEFSNHFGEMESFIALDFILKSPAKKFDIAFSFTFIK</sequence>
<dbReference type="Proteomes" id="UP001209318">
    <property type="component" value="Unassembled WGS sequence"/>
</dbReference>
<evidence type="ECO:0000313" key="1">
    <source>
        <dbReference type="EMBL" id="MCU9612626.1"/>
    </source>
</evidence>
<keyword evidence="2" id="KW-1185">Reference proteome</keyword>
<name>A0AAE3LM66_9BACI</name>
<dbReference type="PANTHER" id="PTHR38045:SF1">
    <property type="entry name" value="HEPARINASE II_III-LIKE PROTEIN"/>
    <property type="match status" value="1"/>
</dbReference>
<dbReference type="SUPFAM" id="SSF48230">
    <property type="entry name" value="Chondroitin AC/alginate lyase"/>
    <property type="match status" value="1"/>
</dbReference>
<dbReference type="Gene3D" id="1.50.10.100">
    <property type="entry name" value="Chondroitin AC/alginate lyase"/>
    <property type="match status" value="1"/>
</dbReference>
<comment type="caution">
    <text evidence="1">The sequence shown here is derived from an EMBL/GenBank/DDBJ whole genome shotgun (WGS) entry which is preliminary data.</text>
</comment>
<dbReference type="EMBL" id="JAOUSF010000001">
    <property type="protein sequence ID" value="MCU9612626.1"/>
    <property type="molecule type" value="Genomic_DNA"/>
</dbReference>
<dbReference type="InterPro" id="IPR008929">
    <property type="entry name" value="Chondroitin_lyas"/>
</dbReference>
<gene>
    <name evidence="1" type="ORF">OEV98_03485</name>
</gene>
<accession>A0AAE3LM66</accession>
<reference evidence="1" key="1">
    <citation type="submission" date="2022-10" db="EMBL/GenBank/DDBJ databases">
        <title>Description of Fervidibacillus gen. nov. in the family Fervidibacillaceae fam. nov. with two species, Fervidibacillus albus sp. nov., and Fervidibacillus halotolerans sp. nov., isolated from tidal flat sediments.</title>
        <authorList>
            <person name="Kwon K.K."/>
            <person name="Yang S.-H."/>
        </authorList>
    </citation>
    <scope>NUCLEOTIDE SEQUENCE</scope>
    <source>
        <strain evidence="1">JCM 19140</strain>
    </source>
</reference>
<proteinExistence type="predicted"/>
<dbReference type="PANTHER" id="PTHR38045">
    <property type="entry name" value="CHROMOSOME 1, WHOLE GENOME SHOTGUN SEQUENCE"/>
    <property type="match status" value="1"/>
</dbReference>
<dbReference type="RefSeq" id="WP_263071810.1">
    <property type="nucleotide sequence ID" value="NZ_JAOUSF010000001.1"/>
</dbReference>
<dbReference type="Gene3D" id="2.70.98.70">
    <property type="match status" value="1"/>
</dbReference>
<organism evidence="1 2">
    <name type="scientific">Perspicuibacillus lycopersici</name>
    <dbReference type="NCBI Taxonomy" id="1325689"/>
    <lineage>
        <taxon>Bacteria</taxon>
        <taxon>Bacillati</taxon>
        <taxon>Bacillota</taxon>
        <taxon>Bacilli</taxon>
        <taxon>Bacillales</taxon>
        <taxon>Bacillaceae</taxon>
        <taxon>Perspicuibacillus</taxon>
    </lineage>
</organism>
<protein>
    <submittedName>
        <fullName evidence="1">Heparinase II/III family protein</fullName>
    </submittedName>
</protein>
<dbReference type="AlphaFoldDB" id="A0AAE3LM66"/>
<evidence type="ECO:0000313" key="2">
    <source>
        <dbReference type="Proteomes" id="UP001209318"/>
    </source>
</evidence>